<dbReference type="AlphaFoldDB" id="A0A645JZS8"/>
<reference evidence="8" key="1">
    <citation type="submission" date="2019-08" db="EMBL/GenBank/DDBJ databases">
        <authorList>
            <person name="Kucharzyk K."/>
            <person name="Murdoch R.W."/>
            <person name="Higgins S."/>
            <person name="Loffler F."/>
        </authorList>
    </citation>
    <scope>NUCLEOTIDE SEQUENCE</scope>
</reference>
<dbReference type="Pfam" id="PF00230">
    <property type="entry name" value="MIP"/>
    <property type="match status" value="1"/>
</dbReference>
<keyword evidence="4 7" id="KW-0812">Transmembrane</keyword>
<evidence type="ECO:0000256" key="3">
    <source>
        <dbReference type="ARBA" id="ARBA00022448"/>
    </source>
</evidence>
<gene>
    <name evidence="8" type="primary">glpF_12</name>
    <name evidence="8" type="ORF">SDC9_212642</name>
</gene>
<keyword evidence="6 7" id="KW-0472">Membrane</keyword>
<evidence type="ECO:0000256" key="4">
    <source>
        <dbReference type="ARBA" id="ARBA00022692"/>
    </source>
</evidence>
<dbReference type="PANTHER" id="PTHR43829">
    <property type="entry name" value="AQUAPORIN OR AQUAGLYCEROPORIN RELATED"/>
    <property type="match status" value="1"/>
</dbReference>
<sequence>MVNAFMIEVCITAVLLLVIFAVTDGNNEGSPKAGIPAVAIGLTVAFIGASYGPLTGFAMNPARDFGPRLVALLAGWGSTVIGPNGYGLIVPIFAPIIGAILGGGIYEKLVVPYLPNLINKKVSGKSTSV</sequence>
<protein>
    <submittedName>
        <fullName evidence="8">Glycerol uptake facilitator protein</fullName>
    </submittedName>
</protein>
<dbReference type="PANTHER" id="PTHR43829:SF9">
    <property type="entry name" value="AQUAPORIN-9"/>
    <property type="match status" value="1"/>
</dbReference>
<dbReference type="InterPro" id="IPR023271">
    <property type="entry name" value="Aquaporin-like"/>
</dbReference>
<evidence type="ECO:0000256" key="2">
    <source>
        <dbReference type="ARBA" id="ARBA00006175"/>
    </source>
</evidence>
<dbReference type="SUPFAM" id="SSF81338">
    <property type="entry name" value="Aquaporin-like"/>
    <property type="match status" value="1"/>
</dbReference>
<evidence type="ECO:0000256" key="1">
    <source>
        <dbReference type="ARBA" id="ARBA00004141"/>
    </source>
</evidence>
<proteinExistence type="inferred from homology"/>
<comment type="similarity">
    <text evidence="2">Belongs to the MIP/aquaporin (TC 1.A.8) family.</text>
</comment>
<dbReference type="InterPro" id="IPR000425">
    <property type="entry name" value="MIP"/>
</dbReference>
<dbReference type="GO" id="GO:0005886">
    <property type="term" value="C:plasma membrane"/>
    <property type="evidence" value="ECO:0007669"/>
    <property type="project" value="TreeGrafter"/>
</dbReference>
<dbReference type="PRINTS" id="PR00783">
    <property type="entry name" value="MINTRINSICP"/>
</dbReference>
<dbReference type="GO" id="GO:0015254">
    <property type="term" value="F:glycerol channel activity"/>
    <property type="evidence" value="ECO:0007669"/>
    <property type="project" value="TreeGrafter"/>
</dbReference>
<dbReference type="Gene3D" id="1.20.1080.10">
    <property type="entry name" value="Glycerol uptake facilitator protein"/>
    <property type="match status" value="1"/>
</dbReference>
<evidence type="ECO:0000256" key="7">
    <source>
        <dbReference type="SAM" id="Phobius"/>
    </source>
</evidence>
<comment type="caution">
    <text evidence="8">The sequence shown here is derived from an EMBL/GenBank/DDBJ whole genome shotgun (WGS) entry which is preliminary data.</text>
</comment>
<keyword evidence="3" id="KW-0813">Transport</keyword>
<comment type="subcellular location">
    <subcellularLocation>
        <location evidence="1">Membrane</location>
        <topology evidence="1">Multi-pass membrane protein</topology>
    </subcellularLocation>
</comment>
<name>A0A645JZS8_9ZZZZ</name>
<dbReference type="InterPro" id="IPR050363">
    <property type="entry name" value="MIP/Aquaporin"/>
</dbReference>
<organism evidence="8">
    <name type="scientific">bioreactor metagenome</name>
    <dbReference type="NCBI Taxonomy" id="1076179"/>
    <lineage>
        <taxon>unclassified sequences</taxon>
        <taxon>metagenomes</taxon>
        <taxon>ecological metagenomes</taxon>
    </lineage>
</organism>
<accession>A0A645JZS8</accession>
<evidence type="ECO:0000256" key="6">
    <source>
        <dbReference type="ARBA" id="ARBA00023136"/>
    </source>
</evidence>
<evidence type="ECO:0000256" key="5">
    <source>
        <dbReference type="ARBA" id="ARBA00022989"/>
    </source>
</evidence>
<feature type="transmembrane region" description="Helical" evidence="7">
    <location>
        <begin position="35"/>
        <end position="57"/>
    </location>
</feature>
<evidence type="ECO:0000313" key="8">
    <source>
        <dbReference type="EMBL" id="MPN64864.1"/>
    </source>
</evidence>
<keyword evidence="5 7" id="KW-1133">Transmembrane helix</keyword>
<dbReference type="EMBL" id="VSSQ01146350">
    <property type="protein sequence ID" value="MPN64864.1"/>
    <property type="molecule type" value="Genomic_DNA"/>
</dbReference>